<keyword evidence="4" id="KW-1185">Reference proteome</keyword>
<dbReference type="OrthoDB" id="10465160at2759"/>
<comment type="caution">
    <text evidence="3">The sequence shown here is derived from an EMBL/GenBank/DDBJ whole genome shotgun (WGS) entry which is preliminary data.</text>
</comment>
<protein>
    <submittedName>
        <fullName evidence="3">Uncharacterized protein</fullName>
    </submittedName>
</protein>
<proteinExistence type="predicted"/>
<evidence type="ECO:0000256" key="2">
    <source>
        <dbReference type="SAM" id="Phobius"/>
    </source>
</evidence>
<feature type="region of interest" description="Disordered" evidence="1">
    <location>
        <begin position="1"/>
        <end position="25"/>
    </location>
</feature>
<evidence type="ECO:0000313" key="3">
    <source>
        <dbReference type="EMBL" id="RYP10139.1"/>
    </source>
</evidence>
<keyword evidence="2" id="KW-1133">Transmembrane helix</keyword>
<sequence>MNLGSSDAGGAPPRTGSGQPLSRAIDERRSHGTLILVTSYRSPRSIDVHMQRSGSVAVEEPLMIVDVTIVSEAPLHIQRRFTFRRTLPGKGEIAAVLLDGGTPVAKVESEFVELATSADMRGPLHRPVDITTAEALVVMGGIGIAFRNRRCEVLLGISNIFCGDILVGVLVAVSLERMVKHYLYPVEHFVLSPVRPIARDCPFPGDETTRLILLATVVDVLRGAFAEQLIE</sequence>
<dbReference type="EMBL" id="QJNU01000022">
    <property type="protein sequence ID" value="RYP10139.1"/>
    <property type="molecule type" value="Genomic_DNA"/>
</dbReference>
<dbReference type="AlphaFoldDB" id="A0A4V1XCL2"/>
<dbReference type="Proteomes" id="UP000293360">
    <property type="component" value="Unassembled WGS sequence"/>
</dbReference>
<feature type="transmembrane region" description="Helical" evidence="2">
    <location>
        <begin position="153"/>
        <end position="175"/>
    </location>
</feature>
<keyword evidence="2" id="KW-0812">Transmembrane</keyword>
<evidence type="ECO:0000256" key="1">
    <source>
        <dbReference type="SAM" id="MobiDB-lite"/>
    </source>
</evidence>
<organism evidence="3 4">
    <name type="scientific">Monosporascus ibericus</name>
    <dbReference type="NCBI Taxonomy" id="155417"/>
    <lineage>
        <taxon>Eukaryota</taxon>
        <taxon>Fungi</taxon>
        <taxon>Dikarya</taxon>
        <taxon>Ascomycota</taxon>
        <taxon>Pezizomycotina</taxon>
        <taxon>Sordariomycetes</taxon>
        <taxon>Xylariomycetidae</taxon>
        <taxon>Xylariales</taxon>
        <taxon>Xylariales incertae sedis</taxon>
        <taxon>Monosporascus</taxon>
    </lineage>
</organism>
<accession>A0A4V1XCL2</accession>
<gene>
    <name evidence="3" type="ORF">DL764_000849</name>
</gene>
<reference evidence="3 4" key="1">
    <citation type="submission" date="2018-06" db="EMBL/GenBank/DDBJ databases">
        <title>Complete Genomes of Monosporascus.</title>
        <authorList>
            <person name="Robinson A.J."/>
            <person name="Natvig D.O."/>
        </authorList>
    </citation>
    <scope>NUCLEOTIDE SEQUENCE [LARGE SCALE GENOMIC DNA]</scope>
    <source>
        <strain evidence="3 4">CBS 110550</strain>
    </source>
</reference>
<name>A0A4V1XCL2_9PEZI</name>
<evidence type="ECO:0000313" key="4">
    <source>
        <dbReference type="Proteomes" id="UP000293360"/>
    </source>
</evidence>
<keyword evidence="2" id="KW-0472">Membrane</keyword>